<organism evidence="3 4">
    <name type="scientific">Saccharomycopsis crataegensis</name>
    <dbReference type="NCBI Taxonomy" id="43959"/>
    <lineage>
        <taxon>Eukaryota</taxon>
        <taxon>Fungi</taxon>
        <taxon>Dikarya</taxon>
        <taxon>Ascomycota</taxon>
        <taxon>Saccharomycotina</taxon>
        <taxon>Saccharomycetes</taxon>
        <taxon>Saccharomycopsidaceae</taxon>
        <taxon>Saccharomycopsis</taxon>
    </lineage>
</organism>
<dbReference type="GO" id="GO:0000307">
    <property type="term" value="C:cyclin-dependent protein kinase holoenzyme complex"/>
    <property type="evidence" value="ECO:0007669"/>
    <property type="project" value="UniProtKB-ARBA"/>
</dbReference>
<feature type="compositionally biased region" description="Polar residues" evidence="1">
    <location>
        <begin position="365"/>
        <end position="374"/>
    </location>
</feature>
<dbReference type="AlphaFoldDB" id="A0AAV5QJ50"/>
<dbReference type="GO" id="GO:0005634">
    <property type="term" value="C:nucleus"/>
    <property type="evidence" value="ECO:0007669"/>
    <property type="project" value="TreeGrafter"/>
</dbReference>
<feature type="compositionally biased region" description="Low complexity" evidence="1">
    <location>
        <begin position="280"/>
        <end position="302"/>
    </location>
</feature>
<accession>A0AAV5QJ50</accession>
<evidence type="ECO:0000313" key="3">
    <source>
        <dbReference type="EMBL" id="GMM34764.1"/>
    </source>
</evidence>
<dbReference type="GO" id="GO:0019901">
    <property type="term" value="F:protein kinase binding"/>
    <property type="evidence" value="ECO:0007669"/>
    <property type="project" value="InterPro"/>
</dbReference>
<feature type="compositionally biased region" description="Low complexity" evidence="1">
    <location>
        <begin position="256"/>
        <end position="273"/>
    </location>
</feature>
<feature type="region of interest" description="Disordered" evidence="1">
    <location>
        <begin position="365"/>
        <end position="392"/>
    </location>
</feature>
<dbReference type="GeneID" id="90072743"/>
<dbReference type="InterPro" id="IPR036915">
    <property type="entry name" value="Cyclin-like_sf"/>
</dbReference>
<feature type="domain" description="Cyclin N-terminal" evidence="2">
    <location>
        <begin position="48"/>
        <end position="157"/>
    </location>
</feature>
<dbReference type="CDD" id="cd20557">
    <property type="entry name" value="CYCLIN_ScPCL1-like"/>
    <property type="match status" value="1"/>
</dbReference>
<name>A0AAV5QJ50_9ASCO</name>
<dbReference type="PANTHER" id="PTHR15615:SF10">
    <property type="entry name" value="PHO85 CYCLIN-2-RELATED"/>
    <property type="match status" value="1"/>
</dbReference>
<dbReference type="PANTHER" id="PTHR15615">
    <property type="match status" value="1"/>
</dbReference>
<sequence length="467" mass="51081">MSNKEALDIFIRKHVTTEMVDYLVTTTQSIIKVKTLEDDESKYPSPPASPESERKKTISLKSFIINLIRYSNVQVPTLMTTLVYLNRLKEILPSDQIYGIATTHHRIFVGCLILTAKYVNDSSPLNKHWARYSSGLLSVKELNVIEVEVLSYLDWDLAITQDDLYDSFAPFLAPIKAKLRMKEEEESLKKQQKQEQLKLSSLAKPNFKSLKHSASITSIKKMLCPPSASSASYSDSSISPAGSSLSQSLSNNSSLSSLSSPIKNSTNTNKNSNYSVPSLTNSASTYQSNSNSSSTYSLNNSSTSSLTKKMIEDDFSFVEPPSKAATASGAYSPMSAYLSSGNNEGIKPASLFASPKNLLARITSRGSPKANGSPQLYRISSNSSLRSNSSAANKMMSPLTSFKSKMKKFNGGSKLTHAETNQGDFGSIKCLSQPPTIHKKIKVSVSSDNLRHFNTGSQHNPTIRSNA</sequence>
<gene>
    <name evidence="3" type="ORF">DASC09_020890</name>
</gene>
<dbReference type="InterPro" id="IPR006671">
    <property type="entry name" value="Cyclin_N"/>
</dbReference>
<dbReference type="Proteomes" id="UP001360560">
    <property type="component" value="Unassembled WGS sequence"/>
</dbReference>
<dbReference type="EMBL" id="BTFZ01000003">
    <property type="protein sequence ID" value="GMM34764.1"/>
    <property type="molecule type" value="Genomic_DNA"/>
</dbReference>
<dbReference type="InterPro" id="IPR013922">
    <property type="entry name" value="Cyclin_PHO80-like"/>
</dbReference>
<feature type="region of interest" description="Disordered" evidence="1">
    <location>
        <begin position="256"/>
        <end position="302"/>
    </location>
</feature>
<evidence type="ECO:0000313" key="4">
    <source>
        <dbReference type="Proteomes" id="UP001360560"/>
    </source>
</evidence>
<dbReference type="Pfam" id="PF00134">
    <property type="entry name" value="Cyclin_N"/>
    <property type="match status" value="1"/>
</dbReference>
<evidence type="ECO:0000259" key="2">
    <source>
        <dbReference type="Pfam" id="PF00134"/>
    </source>
</evidence>
<feature type="compositionally biased region" description="Low complexity" evidence="1">
    <location>
        <begin position="380"/>
        <end position="392"/>
    </location>
</feature>
<dbReference type="GO" id="GO:0016538">
    <property type="term" value="F:cyclin-dependent protein serine/threonine kinase regulator activity"/>
    <property type="evidence" value="ECO:0007669"/>
    <property type="project" value="TreeGrafter"/>
</dbReference>
<comment type="caution">
    <text evidence="3">The sequence shown here is derived from an EMBL/GenBank/DDBJ whole genome shotgun (WGS) entry which is preliminary data.</text>
</comment>
<protein>
    <submittedName>
        <fullName evidence="3">Cyclin</fullName>
    </submittedName>
</protein>
<reference evidence="3 4" key="1">
    <citation type="journal article" date="2023" name="Elife">
        <title>Identification of key yeast species and microbe-microbe interactions impacting larval growth of Drosophila in the wild.</title>
        <authorList>
            <person name="Mure A."/>
            <person name="Sugiura Y."/>
            <person name="Maeda R."/>
            <person name="Honda K."/>
            <person name="Sakurai N."/>
            <person name="Takahashi Y."/>
            <person name="Watada M."/>
            <person name="Katoh T."/>
            <person name="Gotoh A."/>
            <person name="Gotoh Y."/>
            <person name="Taniguchi I."/>
            <person name="Nakamura K."/>
            <person name="Hayashi T."/>
            <person name="Katayama T."/>
            <person name="Uemura T."/>
            <person name="Hattori Y."/>
        </authorList>
    </citation>
    <scope>NUCLEOTIDE SEQUENCE [LARGE SCALE GENOMIC DNA]</scope>
    <source>
        <strain evidence="3 4">SC-9</strain>
    </source>
</reference>
<dbReference type="RefSeq" id="XP_064851764.1">
    <property type="nucleotide sequence ID" value="XM_064995692.1"/>
</dbReference>
<dbReference type="Gene3D" id="1.10.472.10">
    <property type="entry name" value="Cyclin-like"/>
    <property type="match status" value="1"/>
</dbReference>
<keyword evidence="4" id="KW-1185">Reference proteome</keyword>
<proteinExistence type="predicted"/>
<dbReference type="SUPFAM" id="SSF47954">
    <property type="entry name" value="Cyclin-like"/>
    <property type="match status" value="1"/>
</dbReference>
<evidence type="ECO:0000256" key="1">
    <source>
        <dbReference type="SAM" id="MobiDB-lite"/>
    </source>
</evidence>